<keyword evidence="7 12" id="KW-0378">Hydrolase</keyword>
<dbReference type="InterPro" id="IPR037175">
    <property type="entry name" value="KFase_sf"/>
</dbReference>
<evidence type="ECO:0000256" key="10">
    <source>
        <dbReference type="ARBA" id="ARBA00048496"/>
    </source>
</evidence>
<dbReference type="Gene3D" id="3.50.30.50">
    <property type="entry name" value="Putative cyclase"/>
    <property type="match status" value="1"/>
</dbReference>
<dbReference type="GO" id="GO:0019441">
    <property type="term" value="P:L-tryptophan catabolic process to kynurenine"/>
    <property type="evidence" value="ECO:0007669"/>
    <property type="project" value="InterPro"/>
</dbReference>
<dbReference type="Proteomes" id="UP000005387">
    <property type="component" value="Unassembled WGS sequence"/>
</dbReference>
<evidence type="ECO:0000313" key="13">
    <source>
        <dbReference type="Proteomes" id="UP000005387"/>
    </source>
</evidence>
<evidence type="ECO:0000256" key="5">
    <source>
        <dbReference type="ARBA" id="ARBA00014889"/>
    </source>
</evidence>
<comment type="catalytic activity">
    <reaction evidence="10">
        <text>N-formyl-L-kynurenine + H2O = L-kynurenine + formate + H(+)</text>
        <dbReference type="Rhea" id="RHEA:13009"/>
        <dbReference type="ChEBI" id="CHEBI:15377"/>
        <dbReference type="ChEBI" id="CHEBI:15378"/>
        <dbReference type="ChEBI" id="CHEBI:15740"/>
        <dbReference type="ChEBI" id="CHEBI:57959"/>
        <dbReference type="ChEBI" id="CHEBI:58629"/>
        <dbReference type="EC" id="3.5.1.9"/>
    </reaction>
</comment>
<keyword evidence="8" id="KW-0862">Zinc</keyword>
<dbReference type="FunFam" id="3.50.30.50:FF:000001">
    <property type="entry name" value="Kynurenine formamidase"/>
    <property type="match status" value="1"/>
</dbReference>
<evidence type="ECO:0000256" key="1">
    <source>
        <dbReference type="ARBA" id="ARBA00001947"/>
    </source>
</evidence>
<dbReference type="Pfam" id="PF04199">
    <property type="entry name" value="Cyclase"/>
    <property type="match status" value="1"/>
</dbReference>
<evidence type="ECO:0000256" key="7">
    <source>
        <dbReference type="ARBA" id="ARBA00022801"/>
    </source>
</evidence>
<dbReference type="AlphaFoldDB" id="E0I6X6"/>
<evidence type="ECO:0000256" key="3">
    <source>
        <dbReference type="ARBA" id="ARBA00011738"/>
    </source>
</evidence>
<dbReference type="OrthoDB" id="9796085at2"/>
<accession>E0I6X6</accession>
<protein>
    <recommendedName>
        <fullName evidence="5">Kynurenine formamidase</fullName>
        <ecNumber evidence="4">3.5.1.9</ecNumber>
    </recommendedName>
</protein>
<dbReference type="InterPro" id="IPR007325">
    <property type="entry name" value="KFase/CYL"/>
</dbReference>
<evidence type="ECO:0000256" key="4">
    <source>
        <dbReference type="ARBA" id="ARBA00012930"/>
    </source>
</evidence>
<proteinExistence type="predicted"/>
<dbReference type="EMBL" id="AEDD01000003">
    <property type="protein sequence ID" value="EFM11792.1"/>
    <property type="molecule type" value="Genomic_DNA"/>
</dbReference>
<dbReference type="GO" id="GO:0004061">
    <property type="term" value="F:arylformamidase activity"/>
    <property type="evidence" value="ECO:0007669"/>
    <property type="project" value="UniProtKB-EC"/>
</dbReference>
<reference evidence="12 13" key="1">
    <citation type="submission" date="2010-07" db="EMBL/GenBank/DDBJ databases">
        <title>The draft genome of Paenibacillus curdlanolyticus YK9.</title>
        <authorList>
            <consortium name="US DOE Joint Genome Institute (JGI-PGF)"/>
            <person name="Lucas S."/>
            <person name="Copeland A."/>
            <person name="Lapidus A."/>
            <person name="Cheng J.-F."/>
            <person name="Bruce D."/>
            <person name="Goodwin L."/>
            <person name="Pitluck S."/>
            <person name="Land M.L."/>
            <person name="Hauser L."/>
            <person name="Chang Y.-J."/>
            <person name="Jeffries C."/>
            <person name="Anderson I.J."/>
            <person name="Johnson E."/>
            <person name="Loganathan U."/>
            <person name="Mulhopadhyay B."/>
            <person name="Kyrpides N."/>
            <person name="Woyke T.J."/>
        </authorList>
    </citation>
    <scope>NUCLEOTIDE SEQUENCE [LARGE SCALE GENOMIC DNA]</scope>
    <source>
        <strain evidence="12 13">YK9</strain>
    </source>
</reference>
<sequence length="210" mass="23427">MFKIYDISMTIQQDMQVWNNADNNRPVFENVSNYETGEVYDSKMTLGVHCGTHVDAPLHMLEDGATIESIGLEELVGHARVLDLTAVEDSITKADLEKFGIQKGEWILLKTRNSFNESNTFDTGFVYVNEEAARYLVELGIWGVGVDGLGIERSQREYPTHRQLFRNNIIIVEGLRLKNVPPGTYFLVVAPLKLTGLEAAPARAILIGGV</sequence>
<comment type="pathway">
    <text evidence="11">Amino-acid degradation; L-tryptophan degradation via kynurenine pathway; L-kynurenine from L-tryptophan: step 2/2.</text>
</comment>
<dbReference type="GO" id="GO:0046872">
    <property type="term" value="F:metal ion binding"/>
    <property type="evidence" value="ECO:0007669"/>
    <property type="project" value="UniProtKB-KW"/>
</dbReference>
<evidence type="ECO:0000256" key="2">
    <source>
        <dbReference type="ARBA" id="ARBA00002204"/>
    </source>
</evidence>
<comment type="function">
    <text evidence="2">Catalyzes the hydrolysis of N-formyl-L-kynurenine to L-kynurenine, the second step in the kynurenine pathway of tryptophan degradation.</text>
</comment>
<name>E0I6X6_9BACL</name>
<dbReference type="PANTHER" id="PTHR31118:SF32">
    <property type="entry name" value="KYNURENINE FORMAMIDASE"/>
    <property type="match status" value="1"/>
</dbReference>
<keyword evidence="13" id="KW-1185">Reference proteome</keyword>
<evidence type="ECO:0000256" key="11">
    <source>
        <dbReference type="ARBA" id="ARBA00060547"/>
    </source>
</evidence>
<dbReference type="RefSeq" id="WP_006037411.1">
    <property type="nucleotide sequence ID" value="NZ_AEDD01000003.1"/>
</dbReference>
<dbReference type="EC" id="3.5.1.9" evidence="4"/>
<organism evidence="12 13">
    <name type="scientific">Paenibacillus curdlanolyticus YK9</name>
    <dbReference type="NCBI Taxonomy" id="717606"/>
    <lineage>
        <taxon>Bacteria</taxon>
        <taxon>Bacillati</taxon>
        <taxon>Bacillota</taxon>
        <taxon>Bacilli</taxon>
        <taxon>Bacillales</taxon>
        <taxon>Paenibacillaceae</taxon>
        <taxon>Paenibacillus</taxon>
    </lineage>
</organism>
<dbReference type="PANTHER" id="PTHR31118">
    <property type="entry name" value="CYCLASE-LIKE PROTEIN 2"/>
    <property type="match status" value="1"/>
</dbReference>
<keyword evidence="6" id="KW-0479">Metal-binding</keyword>
<gene>
    <name evidence="12" type="ORF">PaecuDRAFT_1398</name>
</gene>
<evidence type="ECO:0000313" key="12">
    <source>
        <dbReference type="EMBL" id="EFM11792.1"/>
    </source>
</evidence>
<keyword evidence="9" id="KW-0823">Tryptophan catabolism</keyword>
<dbReference type="STRING" id="717606.PaecuDRAFT_1398"/>
<dbReference type="eggNOG" id="COG1878">
    <property type="taxonomic scope" value="Bacteria"/>
</dbReference>
<evidence type="ECO:0000256" key="8">
    <source>
        <dbReference type="ARBA" id="ARBA00022833"/>
    </source>
</evidence>
<comment type="subunit">
    <text evidence="3">Homodimer.</text>
</comment>
<evidence type="ECO:0000256" key="6">
    <source>
        <dbReference type="ARBA" id="ARBA00022723"/>
    </source>
</evidence>
<dbReference type="SUPFAM" id="SSF102198">
    <property type="entry name" value="Putative cyclase"/>
    <property type="match status" value="1"/>
</dbReference>
<comment type="cofactor">
    <cofactor evidence="1">
        <name>Zn(2+)</name>
        <dbReference type="ChEBI" id="CHEBI:29105"/>
    </cofactor>
</comment>
<evidence type="ECO:0000256" key="9">
    <source>
        <dbReference type="ARBA" id="ARBA00023079"/>
    </source>
</evidence>